<accession>A0ACB0EX85</accession>
<organism evidence="1 2">
    <name type="scientific">Rangifer tarandus platyrhynchus</name>
    <name type="common">Svalbard reindeer</name>
    <dbReference type="NCBI Taxonomy" id="3082113"/>
    <lineage>
        <taxon>Eukaryota</taxon>
        <taxon>Metazoa</taxon>
        <taxon>Chordata</taxon>
        <taxon>Craniata</taxon>
        <taxon>Vertebrata</taxon>
        <taxon>Euteleostomi</taxon>
        <taxon>Mammalia</taxon>
        <taxon>Eutheria</taxon>
        <taxon>Laurasiatheria</taxon>
        <taxon>Artiodactyla</taxon>
        <taxon>Ruminantia</taxon>
        <taxon>Pecora</taxon>
        <taxon>Cervidae</taxon>
        <taxon>Odocoileinae</taxon>
        <taxon>Rangifer</taxon>
    </lineage>
</organism>
<sequence length="93" mass="10331">MTPSASSLPPPPGSSGLVRRCVFGRQQAGRRERNRDRGRRGRDHAQAGRNPSRDEEVPLTALSRRPRRSGMTYAWEARSRREDCSSGAALSAR</sequence>
<proteinExistence type="predicted"/>
<dbReference type="EMBL" id="OX596112">
    <property type="protein sequence ID" value="CAI9705437.1"/>
    <property type="molecule type" value="Genomic_DNA"/>
</dbReference>
<gene>
    <name evidence="1" type="ORF">MRATA1EN3_LOCUS16650</name>
</gene>
<protein>
    <submittedName>
        <fullName evidence="1">Uncharacterized protein</fullName>
    </submittedName>
</protein>
<evidence type="ECO:0000313" key="1">
    <source>
        <dbReference type="EMBL" id="CAI9705437.1"/>
    </source>
</evidence>
<reference evidence="1" key="1">
    <citation type="submission" date="2023-05" db="EMBL/GenBank/DDBJ databases">
        <authorList>
            <consortium name="ELIXIR-Norway"/>
        </authorList>
    </citation>
    <scope>NUCLEOTIDE SEQUENCE</scope>
</reference>
<name>A0ACB0EX85_RANTA</name>
<dbReference type="Proteomes" id="UP001162501">
    <property type="component" value="Chromosome 28"/>
</dbReference>
<evidence type="ECO:0000313" key="2">
    <source>
        <dbReference type="Proteomes" id="UP001162501"/>
    </source>
</evidence>